<dbReference type="RefSeq" id="WP_326568174.1">
    <property type="nucleotide sequence ID" value="NZ_CP142149.1"/>
</dbReference>
<dbReference type="Proteomes" id="UP001330812">
    <property type="component" value="Chromosome"/>
</dbReference>
<keyword evidence="2" id="KW-1185">Reference proteome</keyword>
<accession>A0ABZ1I6S7</accession>
<evidence type="ECO:0000313" key="1">
    <source>
        <dbReference type="EMBL" id="WSE29209.1"/>
    </source>
</evidence>
<evidence type="ECO:0008006" key="3">
    <source>
        <dbReference type="Google" id="ProtNLM"/>
    </source>
</evidence>
<evidence type="ECO:0000313" key="2">
    <source>
        <dbReference type="Proteomes" id="UP001330812"/>
    </source>
</evidence>
<dbReference type="EMBL" id="CP142149">
    <property type="protein sequence ID" value="WSE29209.1"/>
    <property type="molecule type" value="Genomic_DNA"/>
</dbReference>
<reference evidence="1 2" key="1">
    <citation type="journal article" date="2015" name="Int. J. Syst. Evol. Microbiol.">
        <title>Amycolatopsis rhabdoformis sp. nov., an actinomycete isolated from a tropical forest soil.</title>
        <authorList>
            <person name="Souza W.R."/>
            <person name="Silva R.E."/>
            <person name="Goodfellow M."/>
            <person name="Busarakam K."/>
            <person name="Figueiro F.S."/>
            <person name="Ferreira D."/>
            <person name="Rodrigues-Filho E."/>
            <person name="Moraes L.A.B."/>
            <person name="Zucchi T.D."/>
        </authorList>
    </citation>
    <scope>NUCLEOTIDE SEQUENCE [LARGE SCALE GENOMIC DNA]</scope>
    <source>
        <strain evidence="1 2">NCIMB 14900</strain>
    </source>
</reference>
<organism evidence="1 2">
    <name type="scientific">Amycolatopsis rhabdoformis</name>
    <dbReference type="NCBI Taxonomy" id="1448059"/>
    <lineage>
        <taxon>Bacteria</taxon>
        <taxon>Bacillati</taxon>
        <taxon>Actinomycetota</taxon>
        <taxon>Actinomycetes</taxon>
        <taxon>Pseudonocardiales</taxon>
        <taxon>Pseudonocardiaceae</taxon>
        <taxon>Amycolatopsis</taxon>
    </lineage>
</organism>
<proteinExistence type="predicted"/>
<name>A0ABZ1I6S7_9PSEU</name>
<protein>
    <recommendedName>
        <fullName evidence="3">Lipoprotein</fullName>
    </recommendedName>
</protein>
<gene>
    <name evidence="1" type="ORF">VSH64_41445</name>
</gene>
<sequence>MAALVVAGVVSGCAAAPPAPAPSAAAKSSSGLSPAESEAYHWVGEFCSGPSAALLALKNNFYNDIPYDELADPTAADRQAAQQKAEQNLDTLVSVVRSNAAAVASAAASPARDRLTGVYTQLRTDLLGIQQRVTALSPAAAATFGPQLAADSGQVHTAFEAARQVLAKEPGTARFMRDHSVCS</sequence>